<name>A0ABV5NJ25_9ACTN</name>
<feature type="domain" description="Metallo-beta-lactamase" evidence="6">
    <location>
        <begin position="90"/>
        <end position="266"/>
    </location>
</feature>
<sequence length="314" mass="33744">MPSRRTVLAAATLLPLAGGARPASAALKTAPKTAPKTAQDYYDRAAKLAGDDPVLKALVKALSPGLQMPAVQPVKPFKIFDDVAVVGTTFVQATALLTSKGVVLIDAMGSPDDAKKIIVPGLRDVGVNPAHIKYVVAAHGHDDHFGGAQYLADTYGARVMMHKADWDLIAAERPEHAPKRDLEISDGQKLTLGDTTIVFHHTPGHTPGTVSPIFPVRWKGRRHTAILWGGTNPPATTEAKRTNLTSVREAAVTMRRAGVDVELNNHGGADYGLTRIEQLRAGATKNPFIIGPARTQRFMKVMETMLRGRILQDQ</sequence>
<keyword evidence="5" id="KW-0732">Signal</keyword>
<accession>A0ABV5NJ25</accession>
<keyword evidence="2" id="KW-0479">Metal-binding</keyword>
<keyword evidence="4" id="KW-0862">Zinc</keyword>
<evidence type="ECO:0000256" key="1">
    <source>
        <dbReference type="ARBA" id="ARBA00001947"/>
    </source>
</evidence>
<dbReference type="PROSITE" id="PS51318">
    <property type="entry name" value="TAT"/>
    <property type="match status" value="1"/>
</dbReference>
<protein>
    <submittedName>
        <fullName evidence="7">MBL fold metallo-hydrolase</fullName>
    </submittedName>
</protein>
<dbReference type="InterPro" id="IPR001279">
    <property type="entry name" value="Metallo-B-lactamas"/>
</dbReference>
<keyword evidence="3" id="KW-0378">Hydrolase</keyword>
<proteinExistence type="predicted"/>
<dbReference type="InterPro" id="IPR006311">
    <property type="entry name" value="TAT_signal"/>
</dbReference>
<dbReference type="RefSeq" id="WP_379482961.1">
    <property type="nucleotide sequence ID" value="NZ_JBHMCF010000008.1"/>
</dbReference>
<gene>
    <name evidence="7" type="ORF">ACFFR3_09630</name>
</gene>
<dbReference type="PANTHER" id="PTHR46233">
    <property type="entry name" value="HYDROXYACYLGLUTATHIONE HYDROLASE GLOC"/>
    <property type="match status" value="1"/>
</dbReference>
<dbReference type="Pfam" id="PF00753">
    <property type="entry name" value="Lactamase_B"/>
    <property type="match status" value="1"/>
</dbReference>
<evidence type="ECO:0000256" key="2">
    <source>
        <dbReference type="ARBA" id="ARBA00022723"/>
    </source>
</evidence>
<dbReference type="Gene3D" id="3.60.15.10">
    <property type="entry name" value="Ribonuclease Z/Hydroxyacylglutathione hydrolase-like"/>
    <property type="match status" value="1"/>
</dbReference>
<dbReference type="SMART" id="SM00849">
    <property type="entry name" value="Lactamase_B"/>
    <property type="match status" value="1"/>
</dbReference>
<evidence type="ECO:0000256" key="4">
    <source>
        <dbReference type="ARBA" id="ARBA00022833"/>
    </source>
</evidence>
<dbReference type="PANTHER" id="PTHR46233:SF3">
    <property type="entry name" value="HYDROXYACYLGLUTATHIONE HYDROLASE GLOC"/>
    <property type="match status" value="1"/>
</dbReference>
<comment type="cofactor">
    <cofactor evidence="1">
        <name>Zn(2+)</name>
        <dbReference type="ChEBI" id="CHEBI:29105"/>
    </cofactor>
</comment>
<dbReference type="InterPro" id="IPR036866">
    <property type="entry name" value="RibonucZ/Hydroxyglut_hydro"/>
</dbReference>
<dbReference type="InterPro" id="IPR051453">
    <property type="entry name" value="MBL_Glyoxalase_II"/>
</dbReference>
<evidence type="ECO:0000256" key="3">
    <source>
        <dbReference type="ARBA" id="ARBA00022801"/>
    </source>
</evidence>
<dbReference type="EMBL" id="JBHMCF010000008">
    <property type="protein sequence ID" value="MFB9469764.1"/>
    <property type="molecule type" value="Genomic_DNA"/>
</dbReference>
<evidence type="ECO:0000313" key="8">
    <source>
        <dbReference type="Proteomes" id="UP001589568"/>
    </source>
</evidence>
<evidence type="ECO:0000256" key="5">
    <source>
        <dbReference type="SAM" id="SignalP"/>
    </source>
</evidence>
<keyword evidence="8" id="KW-1185">Reference proteome</keyword>
<evidence type="ECO:0000313" key="7">
    <source>
        <dbReference type="EMBL" id="MFB9469764.1"/>
    </source>
</evidence>
<dbReference type="Proteomes" id="UP001589568">
    <property type="component" value="Unassembled WGS sequence"/>
</dbReference>
<reference evidence="7 8" key="1">
    <citation type="submission" date="2024-09" db="EMBL/GenBank/DDBJ databases">
        <authorList>
            <person name="Sun Q."/>
            <person name="Mori K."/>
        </authorList>
    </citation>
    <scope>NUCLEOTIDE SEQUENCE [LARGE SCALE GENOMIC DNA]</scope>
    <source>
        <strain evidence="7 8">JCM 3324</strain>
    </source>
</reference>
<organism evidence="7 8">
    <name type="scientific">Nonomuraea salmonea</name>
    <dbReference type="NCBI Taxonomy" id="46181"/>
    <lineage>
        <taxon>Bacteria</taxon>
        <taxon>Bacillati</taxon>
        <taxon>Actinomycetota</taxon>
        <taxon>Actinomycetes</taxon>
        <taxon>Streptosporangiales</taxon>
        <taxon>Streptosporangiaceae</taxon>
        <taxon>Nonomuraea</taxon>
    </lineage>
</organism>
<feature type="signal peptide" evidence="5">
    <location>
        <begin position="1"/>
        <end position="25"/>
    </location>
</feature>
<evidence type="ECO:0000259" key="6">
    <source>
        <dbReference type="SMART" id="SM00849"/>
    </source>
</evidence>
<comment type="caution">
    <text evidence="7">The sequence shown here is derived from an EMBL/GenBank/DDBJ whole genome shotgun (WGS) entry which is preliminary data.</text>
</comment>
<feature type="chain" id="PRO_5047262839" evidence="5">
    <location>
        <begin position="26"/>
        <end position="314"/>
    </location>
</feature>
<dbReference type="SUPFAM" id="SSF56281">
    <property type="entry name" value="Metallo-hydrolase/oxidoreductase"/>
    <property type="match status" value="1"/>
</dbReference>
<dbReference type="CDD" id="cd16280">
    <property type="entry name" value="metallo-hydrolase-like_MBL-fold"/>
    <property type="match status" value="1"/>
</dbReference>